<gene>
    <name evidence="1" type="ORF">BCL79_1886</name>
</gene>
<name>A0A498CLJ3_9GAMM</name>
<dbReference type="Proteomes" id="UP000274786">
    <property type="component" value="Unassembled WGS sequence"/>
</dbReference>
<proteinExistence type="predicted"/>
<dbReference type="AlphaFoldDB" id="A0A498CLJ3"/>
<accession>A0A498CLJ3</accession>
<protein>
    <submittedName>
        <fullName evidence="1">Uncharacterized protein</fullName>
    </submittedName>
</protein>
<evidence type="ECO:0000313" key="1">
    <source>
        <dbReference type="EMBL" id="RLK57480.1"/>
    </source>
</evidence>
<evidence type="ECO:0000313" key="2">
    <source>
        <dbReference type="Proteomes" id="UP000274786"/>
    </source>
</evidence>
<dbReference type="RefSeq" id="WP_259462134.1">
    <property type="nucleotide sequence ID" value="NZ_RCDC01000004.1"/>
</dbReference>
<dbReference type="EMBL" id="RCDC01000004">
    <property type="protein sequence ID" value="RLK57480.1"/>
    <property type="molecule type" value="Genomic_DNA"/>
</dbReference>
<organism evidence="1 2">
    <name type="scientific">Stenotrophomonas rhizophila</name>
    <dbReference type="NCBI Taxonomy" id="216778"/>
    <lineage>
        <taxon>Bacteria</taxon>
        <taxon>Pseudomonadati</taxon>
        <taxon>Pseudomonadota</taxon>
        <taxon>Gammaproteobacteria</taxon>
        <taxon>Lysobacterales</taxon>
        <taxon>Lysobacteraceae</taxon>
        <taxon>Stenotrophomonas</taxon>
    </lineage>
</organism>
<sequence>MSPGPKAASVRAALRGAAPAHVTVRDMIRRYCREHGKQLSCLAPAWDCKVLSVWRVFGRSRPLLPRQVEGVITLLQLDEFDANDLRLRAAREAGWSIDPSMLLQGDV</sequence>
<comment type="caution">
    <text evidence="1">The sequence shown here is derived from an EMBL/GenBank/DDBJ whole genome shotgun (WGS) entry which is preliminary data.</text>
</comment>
<reference evidence="1 2" key="1">
    <citation type="submission" date="2018-10" db="EMBL/GenBank/DDBJ databases">
        <title>Comparative analysis of microorganisms from saline springs in Andes Mountain Range, Colombia.</title>
        <authorList>
            <person name="Rubin E."/>
        </authorList>
    </citation>
    <scope>NUCLEOTIDE SEQUENCE [LARGE SCALE GENOMIC DNA]</scope>
    <source>
        <strain evidence="1 2">USBA GBX 843</strain>
    </source>
</reference>